<evidence type="ECO:0000313" key="3">
    <source>
        <dbReference type="EMBL" id="MCI2228878.1"/>
    </source>
</evidence>
<dbReference type="Gene3D" id="3.10.620.30">
    <property type="match status" value="1"/>
</dbReference>
<dbReference type="SUPFAM" id="SSF54001">
    <property type="entry name" value="Cysteine proteinases"/>
    <property type="match status" value="1"/>
</dbReference>
<dbReference type="Proteomes" id="UP001139369">
    <property type="component" value="Unassembled WGS sequence"/>
</dbReference>
<reference evidence="3" key="1">
    <citation type="submission" date="2022-02" db="EMBL/GenBank/DDBJ databases">
        <title>Polaribacter sp. MSW13, isolated from seawater.</title>
        <authorList>
            <person name="Kristyanto S."/>
            <person name="Jung J."/>
            <person name="Jeon C.O."/>
        </authorList>
    </citation>
    <scope>NUCLEOTIDE SEQUENCE</scope>
    <source>
        <strain evidence="3">MSW13</strain>
    </source>
</reference>
<dbReference type="EMBL" id="JAKQYM010000004">
    <property type="protein sequence ID" value="MCI2228878.1"/>
    <property type="molecule type" value="Genomic_DNA"/>
</dbReference>
<dbReference type="Gene3D" id="2.60.40.3140">
    <property type="match status" value="1"/>
</dbReference>
<evidence type="ECO:0000256" key="1">
    <source>
        <dbReference type="SAM" id="SignalP"/>
    </source>
</evidence>
<keyword evidence="4" id="KW-1185">Reference proteome</keyword>
<accession>A0A9X1VNL1</accession>
<gene>
    <name evidence="3" type="ORF">MC378_06835</name>
</gene>
<proteinExistence type="predicted"/>
<name>A0A9X1VNL1_9FLAO</name>
<dbReference type="InterPro" id="IPR002931">
    <property type="entry name" value="Transglutaminase-like"/>
</dbReference>
<organism evidence="3 4">
    <name type="scientific">Polaribacter marinus</name>
    <dbReference type="NCBI Taxonomy" id="2916838"/>
    <lineage>
        <taxon>Bacteria</taxon>
        <taxon>Pseudomonadati</taxon>
        <taxon>Bacteroidota</taxon>
        <taxon>Flavobacteriia</taxon>
        <taxon>Flavobacteriales</taxon>
        <taxon>Flavobacteriaceae</taxon>
    </lineage>
</organism>
<dbReference type="RefSeq" id="WP_242178009.1">
    <property type="nucleotide sequence ID" value="NZ_JAKQYM010000004.1"/>
</dbReference>
<sequence>MRLRLLSLFVFTSLCVTAQEIKFGKVSKEEVQEKFYPLDSTADAAYLYKYRNSDISYKSNSGFIVTTEVHERIKIYTKEGFEKATKAIRYYKPEKGSKERIASIKGYSFTMVDGKVKKQKLSKSSIFDEKLSKYRSIKKITFPNIKEGTVIDLEYQLISPYSTIIDDVDYQFDIPVKSFYCKIQTPEYYSFTKKTKGYYLIPTKSTTKNKSISMSQRIRTQNRDDWGGPTTVTSEVQTSKINLKYNIDVYESKNIPALKNTEPFVTDIKNYRGGIKYELASTKFPNSTLKFYSTTWEDVTKQIYKSSGFADELDKTGYYENDIKNIIAAAKNDFEKIAIIFQHVKKKVKWNNYYGKSVEKGVRKAYKEGTGNVAEINLMLTSMLRFTGLNAYPVLVSTRKNGIPLSPTLDGFNYVVTMVKFPDNKHILLDATEPYSTPNVLPTRALNWNGRVVAKNGGSSWVKLTPIRHTTEENIVIAKITGDLTVEGLVRNKYHNLSALNFRINNNHIKEENLITSFEEANKVEIEDFKILNEYDLGKPISRNIKFTSEDLIEEINGKIYIEPLLFLTQHENPFKLEERKFPVDFTSPIQFKNTVSIQIPAGYKVESLPEVLAIGLPEKLGVFKYQVTQVGTKISTVSILQFNKAIISPEFYTFLKDFYGKVVQKQSEKIVLVKE</sequence>
<dbReference type="InterPro" id="IPR038765">
    <property type="entry name" value="Papain-like_cys_pep_sf"/>
</dbReference>
<feature type="chain" id="PRO_5040917343" evidence="1">
    <location>
        <begin position="19"/>
        <end position="676"/>
    </location>
</feature>
<keyword evidence="1" id="KW-0732">Signal</keyword>
<feature type="domain" description="Transglutaminase-like" evidence="2">
    <location>
        <begin position="325"/>
        <end position="431"/>
    </location>
</feature>
<dbReference type="Gene3D" id="2.60.120.1130">
    <property type="match status" value="1"/>
</dbReference>
<dbReference type="Pfam" id="PF01841">
    <property type="entry name" value="Transglut_core"/>
    <property type="match status" value="1"/>
</dbReference>
<evidence type="ECO:0000259" key="2">
    <source>
        <dbReference type="Pfam" id="PF01841"/>
    </source>
</evidence>
<dbReference type="AlphaFoldDB" id="A0A9X1VNL1"/>
<evidence type="ECO:0000313" key="4">
    <source>
        <dbReference type="Proteomes" id="UP001139369"/>
    </source>
</evidence>
<protein>
    <submittedName>
        <fullName evidence="3">DUF3857 domain-containing protein</fullName>
    </submittedName>
</protein>
<comment type="caution">
    <text evidence="3">The sequence shown here is derived from an EMBL/GenBank/DDBJ whole genome shotgun (WGS) entry which is preliminary data.</text>
</comment>
<feature type="signal peptide" evidence="1">
    <location>
        <begin position="1"/>
        <end position="18"/>
    </location>
</feature>